<sequence>MAAVAPAQAAVAPAQTAAASAQAALDAAPSSSYNGLSLTPPMGFNDWNAFGCNVSASLIEQTALAMHNNGMQAAGYNYVNIDDCWMNGRNVSGSAAKLAAGRVNGHLIADPTFFPPSAPGLNDGIKIVADYVHSLGMKLGIYEDTGTATCQGLAGTYQGPNGATYDTVDAQDFASWGVDYLKDDWCNVPLGDVPGATRDDKAAYLYTQMSQALKATGRPIVFESATLGDTGLKTYTWAPAISNLWRTTSDISASFSSMLRNFTTNSALAAYAGPGHWNDPDMLEIGTGSSTTLAGAVAPGDTNVKVNSVSGAVVGGVLRIGTAAAGDVEGGVITSVGTAAGSTTLLAAAAAGDNNVKVGSVGAFAAGQQITIDTGANAQTATITSVGTAGTSTTLAAATAAGATTIPVASVANLAVGDTLAVDNGANAETVTITAVGTAGATGTGVTVSPALTLAHANRAAVNDASQPGTGVSFAPPLTAAHPAGTTAAGAGTGITISAPLAKSHPIGESAGKSGLTLAESQTEFGLWAMEAAPLIAGTDIVNIAPQNLAVYNNAGVVAIDQDPLGAQATVVTGSSTNPDWTLTKPLANGDTAVALFNAGSTPWTNVSASLASLGLDPTRAYAATDQWSHDTTTVAGAITLDSIPAHGTVLLRLAPGPRVDASASALGRDSAHARLTAPAGDLIVAYVAADSPDRAHGQTTKVTGGGLDWRLAGRANGVHGDAEVWTAKAASDLNNAVINVTGNVRGYNESVTVTAYRASGIGAVTTASSSKGAPTASLKTTAANSWVFASGDDWLASVDRTVGAGQTLVHQATDSVGDTYWVQSTTGPTSASGTRVTINDTAPRKDPYNLVLVEILW</sequence>
<evidence type="ECO:0000313" key="8">
    <source>
        <dbReference type="EMBL" id="GAA5187516.1"/>
    </source>
</evidence>
<evidence type="ECO:0000256" key="4">
    <source>
        <dbReference type="ARBA" id="ARBA00023295"/>
    </source>
</evidence>
<keyword evidence="9" id="KW-1185">Reference proteome</keyword>
<organism evidence="8 9">
    <name type="scientific">Rugosimonospora acidiphila</name>
    <dbReference type="NCBI Taxonomy" id="556531"/>
    <lineage>
        <taxon>Bacteria</taxon>
        <taxon>Bacillati</taxon>
        <taxon>Actinomycetota</taxon>
        <taxon>Actinomycetes</taxon>
        <taxon>Micromonosporales</taxon>
        <taxon>Micromonosporaceae</taxon>
        <taxon>Rugosimonospora</taxon>
    </lineage>
</organism>
<evidence type="ECO:0000256" key="5">
    <source>
        <dbReference type="RuleBase" id="RU361168"/>
    </source>
</evidence>
<dbReference type="Pfam" id="PF16499">
    <property type="entry name" value="Melibiase_2"/>
    <property type="match status" value="2"/>
</dbReference>
<comment type="similarity">
    <text evidence="1 5">Belongs to the glycosyl hydrolase 27 family.</text>
</comment>
<keyword evidence="3 5" id="KW-0378">Hydrolase</keyword>
<dbReference type="InterPro" id="IPR002241">
    <property type="entry name" value="Glyco_hydro_27"/>
</dbReference>
<evidence type="ECO:0000256" key="1">
    <source>
        <dbReference type="ARBA" id="ARBA00009743"/>
    </source>
</evidence>
<evidence type="ECO:0000256" key="3">
    <source>
        <dbReference type="ARBA" id="ARBA00022801"/>
    </source>
</evidence>
<dbReference type="EC" id="3.2.1.22" evidence="5"/>
<comment type="caution">
    <text evidence="8">The sequence shown here is derived from an EMBL/GenBank/DDBJ whole genome shotgun (WGS) entry which is preliminary data.</text>
</comment>
<protein>
    <recommendedName>
        <fullName evidence="5">Alpha-galactosidase</fullName>
        <ecNumber evidence="5">3.2.1.22</ecNumber>
    </recommendedName>
    <alternativeName>
        <fullName evidence="5">Melibiase</fullName>
    </alternativeName>
</protein>
<dbReference type="PROSITE" id="PS00512">
    <property type="entry name" value="ALPHA_GALACTOSIDASE"/>
    <property type="match status" value="1"/>
</dbReference>
<comment type="catalytic activity">
    <reaction evidence="5">
        <text>Hydrolysis of terminal, non-reducing alpha-D-galactose residues in alpha-D-galactosides, including galactose oligosaccharides, galactomannans and galactolipids.</text>
        <dbReference type="EC" id="3.2.1.22"/>
    </reaction>
</comment>
<dbReference type="SUPFAM" id="SSF51011">
    <property type="entry name" value="Glycosyl hydrolase domain"/>
    <property type="match status" value="1"/>
</dbReference>
<feature type="chain" id="PRO_5046807402" description="Alpha-galactosidase" evidence="6">
    <location>
        <begin position="24"/>
        <end position="858"/>
    </location>
</feature>
<dbReference type="InterPro" id="IPR017853">
    <property type="entry name" value="GH"/>
</dbReference>
<accession>A0ABP9RUN6</accession>
<dbReference type="InterPro" id="IPR041233">
    <property type="entry name" value="Melibiase_C"/>
</dbReference>
<dbReference type="InterPro" id="IPR013785">
    <property type="entry name" value="Aldolase_TIM"/>
</dbReference>
<proteinExistence type="inferred from homology"/>
<keyword evidence="5" id="KW-1015">Disulfide bond</keyword>
<dbReference type="CDD" id="cd14792">
    <property type="entry name" value="GH27"/>
    <property type="match status" value="1"/>
</dbReference>
<dbReference type="Gene3D" id="3.20.20.70">
    <property type="entry name" value="Aldolase class I"/>
    <property type="match status" value="2"/>
</dbReference>
<dbReference type="Pfam" id="PF17801">
    <property type="entry name" value="Melibiase_C"/>
    <property type="match status" value="1"/>
</dbReference>
<reference evidence="9" key="1">
    <citation type="journal article" date="2019" name="Int. J. Syst. Evol. Microbiol.">
        <title>The Global Catalogue of Microorganisms (GCM) 10K type strain sequencing project: providing services to taxonomists for standard genome sequencing and annotation.</title>
        <authorList>
            <consortium name="The Broad Institute Genomics Platform"/>
            <consortium name="The Broad Institute Genome Sequencing Center for Infectious Disease"/>
            <person name="Wu L."/>
            <person name="Ma J."/>
        </authorList>
    </citation>
    <scope>NUCLEOTIDE SEQUENCE [LARGE SCALE GENOMIC DNA]</scope>
    <source>
        <strain evidence="9">JCM 18304</strain>
    </source>
</reference>
<evidence type="ECO:0000256" key="6">
    <source>
        <dbReference type="SAM" id="SignalP"/>
    </source>
</evidence>
<dbReference type="PRINTS" id="PR00740">
    <property type="entry name" value="GLHYDRLASE27"/>
</dbReference>
<dbReference type="SUPFAM" id="SSF51445">
    <property type="entry name" value="(Trans)glycosidases"/>
    <property type="match status" value="1"/>
</dbReference>
<evidence type="ECO:0000313" key="9">
    <source>
        <dbReference type="Proteomes" id="UP001501570"/>
    </source>
</evidence>
<dbReference type="Gene3D" id="2.60.40.1180">
    <property type="entry name" value="Golgi alpha-mannosidase II"/>
    <property type="match status" value="1"/>
</dbReference>
<keyword evidence="4 5" id="KW-0326">Glycosidase</keyword>
<dbReference type="EMBL" id="BAABJQ010000009">
    <property type="protein sequence ID" value="GAA5187516.1"/>
    <property type="molecule type" value="Genomic_DNA"/>
</dbReference>
<evidence type="ECO:0000259" key="7">
    <source>
        <dbReference type="Pfam" id="PF17801"/>
    </source>
</evidence>
<keyword evidence="2 6" id="KW-0732">Signal</keyword>
<feature type="domain" description="Alpha galactosidase C-terminal" evidence="7">
    <location>
        <begin position="583"/>
        <end position="654"/>
    </location>
</feature>
<evidence type="ECO:0000256" key="2">
    <source>
        <dbReference type="ARBA" id="ARBA00022729"/>
    </source>
</evidence>
<dbReference type="InterPro" id="IPR000111">
    <property type="entry name" value="Glyco_hydro_27/36_CS"/>
</dbReference>
<gene>
    <name evidence="8" type="ORF">GCM10023322_36060</name>
</gene>
<dbReference type="InterPro" id="IPR013780">
    <property type="entry name" value="Glyco_hydro_b"/>
</dbReference>
<dbReference type="Proteomes" id="UP001501570">
    <property type="component" value="Unassembled WGS sequence"/>
</dbReference>
<name>A0ABP9RUN6_9ACTN</name>
<dbReference type="PANTHER" id="PTHR11452:SF75">
    <property type="entry name" value="ALPHA-GALACTOSIDASE MEL1"/>
    <property type="match status" value="1"/>
</dbReference>
<dbReference type="PANTHER" id="PTHR11452">
    <property type="entry name" value="ALPHA-GALACTOSIDASE/ALPHA-N-ACETYLGALACTOSAMINIDASE"/>
    <property type="match status" value="1"/>
</dbReference>
<feature type="signal peptide" evidence="6">
    <location>
        <begin position="1"/>
        <end position="23"/>
    </location>
</feature>